<sequence length="236" mass="27123">MQLSLPILQIDEDTFENFYTENNEGLLASLRQNFVEVQQPFFYIWGGSNSGKTHLLKAISNHYLLNEQSASYIPLSKSQYFSPLVLDNADKLDVVCIDDLELVAGNDEWELALFNLFNQIREQQSLFHNGNKTLLIISANCPPHQLQIKLPDLRSRLTWGEVYHLPDLNDEQKRVILQRAAYSKGLELTEEVANFLLKHLDRDLKSLLEVLAQLDQASLQAQRKLTLPFVKETLQL</sequence>
<dbReference type="EMBL" id="QEPN01000010">
    <property type="protein sequence ID" value="RDE69977.1"/>
    <property type="molecule type" value="Genomic_DNA"/>
</dbReference>
<proteinExistence type="inferred from homology"/>
<dbReference type="EMBL" id="QEQG01000009">
    <property type="protein sequence ID" value="RDF10363.1"/>
    <property type="molecule type" value="Genomic_DNA"/>
</dbReference>
<dbReference type="RefSeq" id="WP_007526315.1">
    <property type="nucleotide sequence ID" value="NZ_JANFLW010000018.1"/>
</dbReference>
<organism evidence="4 6">
    <name type="scientific">Haemophilus sputorum</name>
    <dbReference type="NCBI Taxonomy" id="1078480"/>
    <lineage>
        <taxon>Bacteria</taxon>
        <taxon>Pseudomonadati</taxon>
        <taxon>Pseudomonadota</taxon>
        <taxon>Gammaproteobacteria</taxon>
        <taxon>Pasteurellales</taxon>
        <taxon>Pasteurellaceae</taxon>
        <taxon>Haemophilus</taxon>
    </lineage>
</organism>
<dbReference type="InterPro" id="IPR055199">
    <property type="entry name" value="Hda_lid"/>
</dbReference>
<dbReference type="Proteomes" id="UP000253872">
    <property type="component" value="Unassembled WGS sequence"/>
</dbReference>
<feature type="domain" description="Chromosomal replication initiator protein DnaA ATPAse" evidence="2">
    <location>
        <begin position="36"/>
        <end position="160"/>
    </location>
</feature>
<dbReference type="InterPro" id="IPR027417">
    <property type="entry name" value="P-loop_NTPase"/>
</dbReference>
<name>A0A369YAF1_9PAST</name>
<evidence type="ECO:0000259" key="3">
    <source>
        <dbReference type="Pfam" id="PF22688"/>
    </source>
</evidence>
<dbReference type="STRING" id="1035839.GCA_000238795_00315"/>
<comment type="similarity">
    <text evidence="1">Belongs to the DnaA family.</text>
</comment>
<dbReference type="PANTHER" id="PTHR30050">
    <property type="entry name" value="CHROMOSOMAL REPLICATION INITIATOR PROTEIN DNAA"/>
    <property type="match status" value="1"/>
</dbReference>
<evidence type="ECO:0000313" key="6">
    <source>
        <dbReference type="Proteomes" id="UP000253872"/>
    </source>
</evidence>
<dbReference type="Gene3D" id="1.10.8.60">
    <property type="match status" value="1"/>
</dbReference>
<dbReference type="PANTHER" id="PTHR30050:SF5">
    <property type="entry name" value="DNAA REGULATORY INACTIVATOR HDA"/>
    <property type="match status" value="1"/>
</dbReference>
<keyword evidence="1" id="KW-0235">DNA replication</keyword>
<gene>
    <name evidence="5" type="ORF">DPV84_08380</name>
    <name evidence="4" type="ORF">DPV93_10060</name>
</gene>
<dbReference type="Pfam" id="PF22688">
    <property type="entry name" value="Hda_lid"/>
    <property type="match status" value="1"/>
</dbReference>
<dbReference type="GO" id="GO:0006270">
    <property type="term" value="P:DNA replication initiation"/>
    <property type="evidence" value="ECO:0007669"/>
    <property type="project" value="TreeGrafter"/>
</dbReference>
<keyword evidence="7" id="KW-1185">Reference proteome</keyword>
<dbReference type="Pfam" id="PF00308">
    <property type="entry name" value="Bac_DnaA"/>
    <property type="match status" value="1"/>
</dbReference>
<dbReference type="Proteomes" id="UP000253950">
    <property type="component" value="Unassembled WGS sequence"/>
</dbReference>
<dbReference type="PRINTS" id="PR00051">
    <property type="entry name" value="DNAA"/>
</dbReference>
<evidence type="ECO:0000313" key="7">
    <source>
        <dbReference type="Proteomes" id="UP000253950"/>
    </source>
</evidence>
<reference evidence="6 7" key="1">
    <citation type="submission" date="2018-05" db="EMBL/GenBank/DDBJ databases">
        <title>Draft Genome Sequences for a Diverse set of 7 Haemophilus Species.</title>
        <authorList>
            <person name="Nichols M."/>
            <person name="Topaz N."/>
            <person name="Wang X."/>
            <person name="Wang X."/>
            <person name="Boxrud D."/>
        </authorList>
    </citation>
    <scope>NUCLEOTIDE SEQUENCE [LARGE SCALE GENOMIC DNA]</scope>
    <source>
        <strain evidence="4 6">C2002001239</strain>
        <strain evidence="5 7">C2015005473</strain>
    </source>
</reference>
<protein>
    <submittedName>
        <fullName evidence="4">DnaA regulatory inactivator Hda</fullName>
    </submittedName>
</protein>
<dbReference type="SUPFAM" id="SSF52540">
    <property type="entry name" value="P-loop containing nucleoside triphosphate hydrolases"/>
    <property type="match status" value="1"/>
</dbReference>
<dbReference type="InterPro" id="IPR013317">
    <property type="entry name" value="DnaA_dom"/>
</dbReference>
<feature type="domain" description="Hda lid" evidence="3">
    <location>
        <begin position="170"/>
        <end position="234"/>
    </location>
</feature>
<evidence type="ECO:0000313" key="4">
    <source>
        <dbReference type="EMBL" id="RDE69977.1"/>
    </source>
</evidence>
<dbReference type="Gene3D" id="3.40.50.300">
    <property type="entry name" value="P-loop containing nucleotide triphosphate hydrolases"/>
    <property type="match status" value="1"/>
</dbReference>
<evidence type="ECO:0000256" key="1">
    <source>
        <dbReference type="RuleBase" id="RU004227"/>
    </source>
</evidence>
<comment type="caution">
    <text evidence="4">The sequence shown here is derived from an EMBL/GenBank/DDBJ whole genome shotgun (WGS) entry which is preliminary data.</text>
</comment>
<dbReference type="InterPro" id="IPR017788">
    <property type="entry name" value="Hda"/>
</dbReference>
<dbReference type="AlphaFoldDB" id="A0A369YAF1"/>
<dbReference type="GO" id="GO:0032297">
    <property type="term" value="P:negative regulation of DNA-templated DNA replication initiation"/>
    <property type="evidence" value="ECO:0007669"/>
    <property type="project" value="InterPro"/>
</dbReference>
<dbReference type="NCBIfam" id="TIGR03420">
    <property type="entry name" value="DnaA_homol_Hda"/>
    <property type="match status" value="1"/>
</dbReference>
<evidence type="ECO:0000259" key="2">
    <source>
        <dbReference type="Pfam" id="PF00308"/>
    </source>
</evidence>
<dbReference type="InterPro" id="IPR020591">
    <property type="entry name" value="Chromosome_initiator_DnaA-like"/>
</dbReference>
<accession>A0A369YAF1</accession>
<evidence type="ECO:0000313" key="5">
    <source>
        <dbReference type="EMBL" id="RDF10363.1"/>
    </source>
</evidence>